<dbReference type="InterPro" id="IPR024185">
    <property type="entry name" value="FTHF_cligase-like_sf"/>
</dbReference>
<name>A0ABV3X2F4_9FIRM</name>
<evidence type="ECO:0000256" key="2">
    <source>
        <dbReference type="ARBA" id="ARBA00022741"/>
    </source>
</evidence>
<protein>
    <recommendedName>
        <fullName evidence="4">5-formyltetrahydrofolate cyclo-ligase</fullName>
        <ecNumber evidence="4">6.3.3.2</ecNumber>
    </recommendedName>
</protein>
<accession>A0ABV3X2F4</accession>
<keyword evidence="4" id="KW-0479">Metal-binding</keyword>
<dbReference type="RefSeq" id="WP_368846089.1">
    <property type="nucleotide sequence ID" value="NZ_CP194411.1"/>
</dbReference>
<organism evidence="5 6">
    <name type="scientific">Selenomonas sputigena</name>
    <dbReference type="NCBI Taxonomy" id="69823"/>
    <lineage>
        <taxon>Bacteria</taxon>
        <taxon>Bacillati</taxon>
        <taxon>Bacillota</taxon>
        <taxon>Negativicutes</taxon>
        <taxon>Selenomonadales</taxon>
        <taxon>Selenomonadaceae</taxon>
        <taxon>Selenomonas</taxon>
    </lineage>
</organism>
<comment type="cofactor">
    <cofactor evidence="4">
        <name>Mg(2+)</name>
        <dbReference type="ChEBI" id="CHEBI:18420"/>
    </cofactor>
</comment>
<keyword evidence="2 4" id="KW-0547">Nucleotide-binding</keyword>
<evidence type="ECO:0000313" key="6">
    <source>
        <dbReference type="Proteomes" id="UP001559623"/>
    </source>
</evidence>
<keyword evidence="6" id="KW-1185">Reference proteome</keyword>
<keyword evidence="5" id="KW-0436">Ligase</keyword>
<dbReference type="Pfam" id="PF01812">
    <property type="entry name" value="5-FTHF_cyc-lig"/>
    <property type="match status" value="1"/>
</dbReference>
<dbReference type="EMBL" id="JARVLH010000001">
    <property type="protein sequence ID" value="MEX5284373.1"/>
    <property type="molecule type" value="Genomic_DNA"/>
</dbReference>
<keyword evidence="3 4" id="KW-0067">ATP-binding</keyword>
<evidence type="ECO:0000256" key="3">
    <source>
        <dbReference type="ARBA" id="ARBA00022840"/>
    </source>
</evidence>
<evidence type="ECO:0000313" key="5">
    <source>
        <dbReference type="EMBL" id="MEX5284373.1"/>
    </source>
</evidence>
<dbReference type="SUPFAM" id="SSF100950">
    <property type="entry name" value="NagB/RpiA/CoA transferase-like"/>
    <property type="match status" value="1"/>
</dbReference>
<comment type="catalytic activity">
    <reaction evidence="4">
        <text>(6S)-5-formyl-5,6,7,8-tetrahydrofolate + ATP = (6R)-5,10-methenyltetrahydrofolate + ADP + phosphate</text>
        <dbReference type="Rhea" id="RHEA:10488"/>
        <dbReference type="ChEBI" id="CHEBI:30616"/>
        <dbReference type="ChEBI" id="CHEBI:43474"/>
        <dbReference type="ChEBI" id="CHEBI:57455"/>
        <dbReference type="ChEBI" id="CHEBI:57457"/>
        <dbReference type="ChEBI" id="CHEBI:456216"/>
        <dbReference type="EC" id="6.3.3.2"/>
    </reaction>
</comment>
<dbReference type="GO" id="GO:0030272">
    <property type="term" value="F:5-formyltetrahydrofolate cyclo-ligase activity"/>
    <property type="evidence" value="ECO:0007669"/>
    <property type="project" value="UniProtKB-EC"/>
</dbReference>
<dbReference type="PANTHER" id="PTHR23407:SF1">
    <property type="entry name" value="5-FORMYLTETRAHYDROFOLATE CYCLO-LIGASE"/>
    <property type="match status" value="1"/>
</dbReference>
<keyword evidence="4" id="KW-0460">Magnesium</keyword>
<dbReference type="NCBIfam" id="TIGR02727">
    <property type="entry name" value="MTHFS_bact"/>
    <property type="match status" value="1"/>
</dbReference>
<dbReference type="PANTHER" id="PTHR23407">
    <property type="entry name" value="ATPASE INHIBITOR/5-FORMYLTETRAHYDROFOLATE CYCLO-LIGASE"/>
    <property type="match status" value="1"/>
</dbReference>
<dbReference type="InterPro" id="IPR002698">
    <property type="entry name" value="FTHF_cligase"/>
</dbReference>
<proteinExistence type="inferred from homology"/>
<sequence length="195" mass="22108">MIEGETAQKKKVLRVQVLDKCRELLPSVQQTFSEMIWEQVKRFICYEQAKQIFCFVSMENEVQTLAFIQEALNEGKEVSVPLITNRGVMDAVRVRNLSDLVPDAFGILTARVGTRILMPPETIDCVIVPGVAFSRKGARLGHGGGYYDRFFYEKAPQAYRVAVAFSCQIMDDIPMEDHDVLMHRIVTEKESIICG</sequence>
<dbReference type="PIRSF" id="PIRSF006806">
    <property type="entry name" value="FTHF_cligase"/>
    <property type="match status" value="1"/>
</dbReference>
<comment type="similarity">
    <text evidence="1 4">Belongs to the 5-formyltetrahydrofolate cyclo-ligase family.</text>
</comment>
<dbReference type="EC" id="6.3.3.2" evidence="4"/>
<evidence type="ECO:0000256" key="4">
    <source>
        <dbReference type="RuleBase" id="RU361279"/>
    </source>
</evidence>
<gene>
    <name evidence="5" type="ORF">QCO44_01770</name>
</gene>
<evidence type="ECO:0000256" key="1">
    <source>
        <dbReference type="ARBA" id="ARBA00010638"/>
    </source>
</evidence>
<dbReference type="Gene3D" id="3.40.50.10420">
    <property type="entry name" value="NagB/RpiA/CoA transferase-like"/>
    <property type="match status" value="1"/>
</dbReference>
<dbReference type="Proteomes" id="UP001559623">
    <property type="component" value="Unassembled WGS sequence"/>
</dbReference>
<dbReference type="InterPro" id="IPR037171">
    <property type="entry name" value="NagB/RpiA_transferase-like"/>
</dbReference>
<reference evidence="5 6" key="1">
    <citation type="submission" date="2023-04" db="EMBL/GenBank/DDBJ databases">
        <title>Genome Sequence of Selenomonas sputigena ATCC 33150.</title>
        <authorList>
            <person name="Miller D.P."/>
            <person name="Anvari S."/>
            <person name="Polson S.W."/>
            <person name="Macdonald M."/>
            <person name="Mcdowell J.V."/>
        </authorList>
    </citation>
    <scope>NUCLEOTIDE SEQUENCE [LARGE SCALE GENOMIC DNA]</scope>
    <source>
        <strain evidence="5 6">ATCC 33150</strain>
    </source>
</reference>
<comment type="caution">
    <text evidence="5">The sequence shown here is derived from an EMBL/GenBank/DDBJ whole genome shotgun (WGS) entry which is preliminary data.</text>
</comment>